<organism evidence="1 2">
    <name type="scientific">Salmo trutta</name>
    <name type="common">Brown trout</name>
    <dbReference type="NCBI Taxonomy" id="8032"/>
    <lineage>
        <taxon>Eukaryota</taxon>
        <taxon>Metazoa</taxon>
        <taxon>Chordata</taxon>
        <taxon>Craniata</taxon>
        <taxon>Vertebrata</taxon>
        <taxon>Euteleostomi</taxon>
        <taxon>Actinopterygii</taxon>
        <taxon>Neopterygii</taxon>
        <taxon>Teleostei</taxon>
        <taxon>Protacanthopterygii</taxon>
        <taxon>Salmoniformes</taxon>
        <taxon>Salmonidae</taxon>
        <taxon>Salmoninae</taxon>
        <taxon>Salmo</taxon>
    </lineage>
</organism>
<accession>A0A674BP28</accession>
<gene>
    <name evidence="1" type="primary">LOC115188364</name>
</gene>
<protein>
    <submittedName>
        <fullName evidence="1">Cilia- and flagella-associated protein 54-like</fullName>
    </submittedName>
</protein>
<dbReference type="PANTHER" id="PTHR33487">
    <property type="entry name" value="CILIA- AND FLAGELLA-ASSOCIATED PROTEIN 54"/>
    <property type="match status" value="1"/>
</dbReference>
<dbReference type="Ensembl" id="ENSSTUT00000077302.1">
    <property type="protein sequence ID" value="ENSSTUP00000072832.1"/>
    <property type="gene ID" value="ENSSTUG00000031836.1"/>
</dbReference>
<dbReference type="GO" id="GO:0060271">
    <property type="term" value="P:cilium assembly"/>
    <property type="evidence" value="ECO:0007669"/>
    <property type="project" value="TreeGrafter"/>
</dbReference>
<proteinExistence type="predicted"/>
<dbReference type="InterPro" id="IPR027912">
    <property type="entry name" value="CFAP54"/>
</dbReference>
<dbReference type="Pfam" id="PF14858">
    <property type="entry name" value="CFAP54_N"/>
    <property type="match status" value="1"/>
</dbReference>
<dbReference type="PANTHER" id="PTHR33487:SF1">
    <property type="entry name" value="CILIA- AND FLAGELLA-ASSOCIATED PROTEIN 54"/>
    <property type="match status" value="1"/>
</dbReference>
<sequence>MKRISTLPTYDHNSYARGAKTLFEIWNKYKPRLPTNYYEEHMLQMADFLFGIKLYRLGLWQGYCRYLQQFSTVTIEDIRDVDHFRTSFFPKGFDTDQAKLTFRALQGCCLCAFQLERERGSQPTQKGVQRLLSILGFVRIMMQAVFPHEHLCTQSNNYIYFHGAEEFLLWACICLETSIPLMTARFLEWRATLYCAVCQCYYDRQANVQAEVFARRALGKVSELGKLEEMSGLPATTETQRAYKVATIKLATMVFKRSVYEPRREPKGLFRHKQKSNLKEIQSMPWPRTPTEQVLMELFEGNAAQFLAIVEALWDTSRRPLQTGMPEEPEIQEVSLELMSAGISILSG</sequence>
<dbReference type="GeneTree" id="ENSGT00940000162970"/>
<dbReference type="AlphaFoldDB" id="A0A674BP28"/>
<reference evidence="1" key="2">
    <citation type="submission" date="2025-09" db="UniProtKB">
        <authorList>
            <consortium name="Ensembl"/>
        </authorList>
    </citation>
    <scope>IDENTIFICATION</scope>
</reference>
<name>A0A674BP28_SALTR</name>
<evidence type="ECO:0000313" key="2">
    <source>
        <dbReference type="Proteomes" id="UP000472277"/>
    </source>
</evidence>
<reference evidence="1" key="1">
    <citation type="submission" date="2025-08" db="UniProtKB">
        <authorList>
            <consortium name="Ensembl"/>
        </authorList>
    </citation>
    <scope>IDENTIFICATION</scope>
</reference>
<evidence type="ECO:0000313" key="1">
    <source>
        <dbReference type="Ensembl" id="ENSSTUP00000072832.1"/>
    </source>
</evidence>
<dbReference type="Proteomes" id="UP000472277">
    <property type="component" value="Unassembled WGS sequence"/>
</dbReference>
<keyword evidence="2" id="KW-1185">Reference proteome</keyword>